<dbReference type="Gene3D" id="1.10.441.10">
    <property type="entry name" value="Phosphomannose Isomerase, domain 2"/>
    <property type="match status" value="1"/>
</dbReference>
<dbReference type="PRINTS" id="PR00714">
    <property type="entry name" value="MAN6PISMRASE"/>
</dbReference>
<dbReference type="GO" id="GO:0008270">
    <property type="term" value="F:zinc ion binding"/>
    <property type="evidence" value="ECO:0007669"/>
    <property type="project" value="InterPro"/>
</dbReference>
<dbReference type="PROSITE" id="PS00965">
    <property type="entry name" value="PMI_I_1"/>
    <property type="match status" value="1"/>
</dbReference>
<dbReference type="CDD" id="cd07011">
    <property type="entry name" value="cupin_PMI_type_I_N"/>
    <property type="match status" value="1"/>
</dbReference>
<comment type="catalytic activity">
    <reaction evidence="1">
        <text>D-mannose 6-phosphate = D-fructose 6-phosphate</text>
        <dbReference type="Rhea" id="RHEA:12356"/>
        <dbReference type="ChEBI" id="CHEBI:58735"/>
        <dbReference type="ChEBI" id="CHEBI:61527"/>
        <dbReference type="EC" id="5.3.1.8"/>
    </reaction>
</comment>
<feature type="domain" description="Phosphomannose isomerase type I helical insertion" evidence="12">
    <location>
        <begin position="179"/>
        <end position="239"/>
    </location>
</feature>
<dbReference type="InterPro" id="IPR011051">
    <property type="entry name" value="RmlC_Cupin_sf"/>
</dbReference>
<dbReference type="Pfam" id="PF20511">
    <property type="entry name" value="PMI_typeI_cat"/>
    <property type="match status" value="1"/>
</dbReference>
<dbReference type="SUPFAM" id="SSF51182">
    <property type="entry name" value="RmlC-like cupins"/>
    <property type="match status" value="1"/>
</dbReference>
<dbReference type="RefSeq" id="WP_032911439.1">
    <property type="nucleotide sequence ID" value="NZ_CP023964.1"/>
</dbReference>
<dbReference type="PIRSF" id="PIRSF001480">
    <property type="entry name" value="Mannose-6-phosphate_isomerase"/>
    <property type="match status" value="1"/>
</dbReference>
<evidence type="ECO:0000313" key="15">
    <source>
        <dbReference type="Proteomes" id="UP000254835"/>
    </source>
</evidence>
<evidence type="ECO:0000256" key="1">
    <source>
        <dbReference type="ARBA" id="ARBA00000757"/>
    </source>
</evidence>
<feature type="binding site" evidence="10">
    <location>
        <position position="134"/>
    </location>
    <ligand>
        <name>Zn(2+)</name>
        <dbReference type="ChEBI" id="CHEBI:29105"/>
    </ligand>
</feature>
<evidence type="ECO:0000259" key="12">
    <source>
        <dbReference type="Pfam" id="PF20512"/>
    </source>
</evidence>
<evidence type="ECO:0000259" key="13">
    <source>
        <dbReference type="Pfam" id="PF21621"/>
    </source>
</evidence>
<reference evidence="14 15" key="1">
    <citation type="submission" date="2018-06" db="EMBL/GenBank/DDBJ databases">
        <authorList>
            <consortium name="Pathogen Informatics"/>
            <person name="Doyle S."/>
        </authorList>
    </citation>
    <scope>NUCLEOTIDE SEQUENCE [LARGE SCALE GENOMIC DNA]</scope>
    <source>
        <strain evidence="14 15">NCTC11470</strain>
    </source>
</reference>
<name>A0A380Q0C1_YERFR</name>
<dbReference type="PANTHER" id="PTHR10309:SF0">
    <property type="entry name" value="MANNOSE-6-PHOSPHATE ISOMERASE"/>
    <property type="match status" value="1"/>
</dbReference>
<evidence type="ECO:0000256" key="2">
    <source>
        <dbReference type="ARBA" id="ARBA00010772"/>
    </source>
</evidence>
<keyword evidence="6 14" id="KW-0413">Isomerase</keyword>
<evidence type="ECO:0000313" key="14">
    <source>
        <dbReference type="EMBL" id="SUP79295.1"/>
    </source>
</evidence>
<feature type="binding site" evidence="10">
    <location>
        <position position="101"/>
    </location>
    <ligand>
        <name>Zn(2+)</name>
        <dbReference type="ChEBI" id="CHEBI:29105"/>
    </ligand>
</feature>
<dbReference type="OrthoDB" id="9792649at2"/>
<dbReference type="InterPro" id="IPR046457">
    <property type="entry name" value="PMI_typeI_cat"/>
</dbReference>
<evidence type="ECO:0000256" key="4">
    <source>
        <dbReference type="ARBA" id="ARBA00022723"/>
    </source>
</evidence>
<comment type="cofactor">
    <cofactor evidence="10">
        <name>Zn(2+)</name>
        <dbReference type="ChEBI" id="CHEBI:29105"/>
    </cofactor>
    <text evidence="10">Binds 1 zinc ion per subunit.</text>
</comment>
<sequence length="392" mass="43404">MSQNHFYPLANVVKNYPWGSHSSLNQRFHIVNPDDQPQAELWMGVHPAGISQVNYQGAPMALSELIARDKNAMLGNSTVERFGELPYLLKILAAKSALSIQVHPQKAQAEKGFASNENSISDAPDYNDANHKPELVYAITPFIAMNGFRTMNSIVDNFKSLDIPALNEAVDKLILHPDNNGLKDFFVTLMQISPASKKQAILRLVKDGASLFDKSIVDITQRLQQHYPNDIGVLAPLYLNCITLQPGEAMFLYPGTLHAYVQGTAVEVMASSDNVLRAGLTNKKINLKELISCTRFESTGNETLLMSPKWQDGQGHYPVPVDDFQFSIFTTVDDYRVQTTSAEILLVVDGNATLQHFTGEKLRLKTGQSVFVPASTNDWTLTTTGVVCRVFC</sequence>
<gene>
    <name evidence="14" type="primary">manA_2</name>
    <name evidence="14" type="ORF">NCTC11470_04427</name>
</gene>
<evidence type="ECO:0000256" key="7">
    <source>
        <dbReference type="ARBA" id="ARBA00029741"/>
    </source>
</evidence>
<dbReference type="Gene3D" id="2.60.120.10">
    <property type="entry name" value="Jelly Rolls"/>
    <property type="match status" value="2"/>
</dbReference>
<comment type="similarity">
    <text evidence="2">Belongs to the mannose-6-phosphate isomerase type 1 family.</text>
</comment>
<accession>A0A380Q0C1</accession>
<dbReference type="Proteomes" id="UP000254835">
    <property type="component" value="Unassembled WGS sequence"/>
</dbReference>
<dbReference type="InterPro" id="IPR014710">
    <property type="entry name" value="RmlC-like_jellyroll"/>
</dbReference>
<dbReference type="InterPro" id="IPR018050">
    <property type="entry name" value="Pmannose_isomerase-type1_CS"/>
</dbReference>
<dbReference type="GO" id="GO:0009298">
    <property type="term" value="P:GDP-mannose biosynthetic process"/>
    <property type="evidence" value="ECO:0007669"/>
    <property type="project" value="InterPro"/>
</dbReference>
<dbReference type="InterPro" id="IPR046458">
    <property type="entry name" value="PMI_typeI_hel"/>
</dbReference>
<dbReference type="InterPro" id="IPR001250">
    <property type="entry name" value="Man6P_Isoase-1"/>
</dbReference>
<protein>
    <recommendedName>
        <fullName evidence="3">mannose-6-phosphate isomerase</fullName>
        <ecNumber evidence="3">5.3.1.8</ecNumber>
    </recommendedName>
    <alternativeName>
        <fullName evidence="7">Phosphohexomutase</fullName>
    </alternativeName>
    <alternativeName>
        <fullName evidence="8">Phosphomannose isomerase</fullName>
    </alternativeName>
</protein>
<evidence type="ECO:0000259" key="11">
    <source>
        <dbReference type="Pfam" id="PF20511"/>
    </source>
</evidence>
<feature type="active site" evidence="9">
    <location>
        <position position="277"/>
    </location>
</feature>
<dbReference type="AlphaFoldDB" id="A0A380Q0C1"/>
<dbReference type="GO" id="GO:0005975">
    <property type="term" value="P:carbohydrate metabolic process"/>
    <property type="evidence" value="ECO:0007669"/>
    <property type="project" value="InterPro"/>
</dbReference>
<dbReference type="InterPro" id="IPR049071">
    <property type="entry name" value="MPI_cupin_dom"/>
</dbReference>
<evidence type="ECO:0000256" key="9">
    <source>
        <dbReference type="PIRSR" id="PIRSR001480-1"/>
    </source>
</evidence>
<dbReference type="GO" id="GO:0005829">
    <property type="term" value="C:cytosol"/>
    <property type="evidence" value="ECO:0007669"/>
    <property type="project" value="TreeGrafter"/>
</dbReference>
<dbReference type="InterPro" id="IPR016305">
    <property type="entry name" value="Mannose-6-P_Isomerase"/>
</dbReference>
<feature type="binding site" evidence="10">
    <location>
        <position position="103"/>
    </location>
    <ligand>
        <name>Zn(2+)</name>
        <dbReference type="ChEBI" id="CHEBI:29105"/>
    </ligand>
</feature>
<proteinExistence type="inferred from homology"/>
<evidence type="ECO:0000256" key="6">
    <source>
        <dbReference type="ARBA" id="ARBA00023235"/>
    </source>
</evidence>
<dbReference type="Pfam" id="PF21621">
    <property type="entry name" value="MPI_cupin_dom"/>
    <property type="match status" value="1"/>
</dbReference>
<evidence type="ECO:0000256" key="5">
    <source>
        <dbReference type="ARBA" id="ARBA00022833"/>
    </source>
</evidence>
<dbReference type="EC" id="5.3.1.8" evidence="3"/>
<dbReference type="Pfam" id="PF20512">
    <property type="entry name" value="PMI_typeI_hel"/>
    <property type="match status" value="1"/>
</dbReference>
<feature type="domain" description="Phosphomannose isomerase type I catalytic" evidence="11">
    <location>
        <begin position="8"/>
        <end position="150"/>
    </location>
</feature>
<organism evidence="14 15">
    <name type="scientific">Yersinia frederiksenii</name>
    <dbReference type="NCBI Taxonomy" id="29484"/>
    <lineage>
        <taxon>Bacteria</taxon>
        <taxon>Pseudomonadati</taxon>
        <taxon>Pseudomonadota</taxon>
        <taxon>Gammaproteobacteria</taxon>
        <taxon>Enterobacterales</taxon>
        <taxon>Yersiniaceae</taxon>
        <taxon>Yersinia</taxon>
    </lineage>
</organism>
<dbReference type="EMBL" id="UHJA01000001">
    <property type="protein sequence ID" value="SUP79295.1"/>
    <property type="molecule type" value="Genomic_DNA"/>
</dbReference>
<dbReference type="PANTHER" id="PTHR10309">
    <property type="entry name" value="MANNOSE-6-PHOSPHATE ISOMERASE"/>
    <property type="match status" value="1"/>
</dbReference>
<keyword evidence="5 10" id="KW-0862">Zinc</keyword>
<dbReference type="GO" id="GO:0004476">
    <property type="term" value="F:mannose-6-phosphate isomerase activity"/>
    <property type="evidence" value="ECO:0007669"/>
    <property type="project" value="UniProtKB-EC"/>
</dbReference>
<feature type="binding site" evidence="10">
    <location>
        <position position="258"/>
    </location>
    <ligand>
        <name>Zn(2+)</name>
        <dbReference type="ChEBI" id="CHEBI:29105"/>
    </ligand>
</feature>
<keyword evidence="4 10" id="KW-0479">Metal-binding</keyword>
<evidence type="ECO:0000256" key="10">
    <source>
        <dbReference type="PIRSR" id="PIRSR001480-2"/>
    </source>
</evidence>
<dbReference type="GeneID" id="57903536"/>
<feature type="domain" description="Mannose-6-phosphate isomerase cupin" evidence="13">
    <location>
        <begin position="316"/>
        <end position="391"/>
    </location>
</feature>
<dbReference type="NCBIfam" id="TIGR00218">
    <property type="entry name" value="manA"/>
    <property type="match status" value="1"/>
</dbReference>
<evidence type="ECO:0000256" key="3">
    <source>
        <dbReference type="ARBA" id="ARBA00011956"/>
    </source>
</evidence>
<evidence type="ECO:0000256" key="8">
    <source>
        <dbReference type="ARBA" id="ARBA00030762"/>
    </source>
</evidence>